<name>A0ABY3XW48_9ACTN</name>
<organism evidence="1 2">
    <name type="scientific">Streptomyces tubbatahanensis</name>
    <dbReference type="NCBI Taxonomy" id="2923272"/>
    <lineage>
        <taxon>Bacteria</taxon>
        <taxon>Bacillati</taxon>
        <taxon>Actinomycetota</taxon>
        <taxon>Actinomycetes</taxon>
        <taxon>Kitasatosporales</taxon>
        <taxon>Streptomycetaceae</taxon>
        <taxon>Streptomyces</taxon>
    </lineage>
</organism>
<evidence type="ECO:0008006" key="3">
    <source>
        <dbReference type="Google" id="ProtNLM"/>
    </source>
</evidence>
<dbReference type="Proteomes" id="UP001202244">
    <property type="component" value="Chromosome"/>
</dbReference>
<reference evidence="1 2" key="1">
    <citation type="journal article" date="2023" name="Microbiol. Spectr.">
        <title>Synergy between Genome Mining, Metabolomics, and Bioinformatics Uncovers Antibacterial Chlorinated Carbazole Alkaloids and Their Biosynthetic Gene Cluster from Streptomyces tubbatahanensis sp. nov., a Novel Actinomycete Isolated from Sulu Sea, Philippines.</title>
        <authorList>
            <person name="Tenebro C.P."/>
            <person name="Trono D.J.V.L."/>
            <person name="Balida L.A.P."/>
            <person name="Bayog L.K.A."/>
            <person name="Bruna J.R."/>
            <person name="Sabido E.M."/>
            <person name="Caspe D.P.C."/>
            <person name="de Los Santos E.L.C."/>
            <person name="Saludes J.P."/>
            <person name="Dalisay D.S."/>
        </authorList>
    </citation>
    <scope>NUCLEOTIDE SEQUENCE [LARGE SCALE GENOMIC DNA]</scope>
    <source>
        <strain evidence="1 2">DSD3025</strain>
    </source>
</reference>
<accession>A0ABY3XW48</accession>
<gene>
    <name evidence="1" type="ORF">MMF93_21345</name>
</gene>
<dbReference type="RefSeq" id="WP_242753953.1">
    <property type="nucleotide sequence ID" value="NZ_CP093846.1"/>
</dbReference>
<dbReference type="EMBL" id="CP093846">
    <property type="protein sequence ID" value="UNS98719.1"/>
    <property type="molecule type" value="Genomic_DNA"/>
</dbReference>
<evidence type="ECO:0000313" key="1">
    <source>
        <dbReference type="EMBL" id="UNS98719.1"/>
    </source>
</evidence>
<proteinExistence type="predicted"/>
<evidence type="ECO:0000313" key="2">
    <source>
        <dbReference type="Proteomes" id="UP001202244"/>
    </source>
</evidence>
<keyword evidence="2" id="KW-1185">Reference proteome</keyword>
<sequence length="85" mass="9349">MGTGLFESRSWLAEGFRDQGRVQTHVEKLLQVLDTRHIPLTETQRERIVSCTDSELLNRWFVRAVTAGCAEEVFEAAGGEGAAGG</sequence>
<protein>
    <recommendedName>
        <fullName evidence="3">Transposase</fullName>
    </recommendedName>
</protein>